<gene>
    <name evidence="1" type="ORF">CAEBREN_19928</name>
</gene>
<keyword evidence="2" id="KW-1185">Reference proteome</keyword>
<dbReference type="HOGENOM" id="CLU_040461_1_1_1"/>
<evidence type="ECO:0000313" key="2">
    <source>
        <dbReference type="Proteomes" id="UP000008068"/>
    </source>
</evidence>
<dbReference type="PANTHER" id="PTHR31464">
    <property type="entry name" value="PROTEIN CBG01266"/>
    <property type="match status" value="1"/>
</dbReference>
<dbReference type="EMBL" id="GL379971">
    <property type="protein sequence ID" value="EGT39483.1"/>
    <property type="molecule type" value="Genomic_DNA"/>
</dbReference>
<dbReference type="InParanoid" id="G0NXF1"/>
<name>G0NXF1_CAEBE</name>
<dbReference type="AlphaFoldDB" id="G0NXF1"/>
<dbReference type="STRING" id="135651.G0NXF1"/>
<accession>G0NXF1</accession>
<protein>
    <submittedName>
        <fullName evidence="1">Uncharacterized protein</fullName>
    </submittedName>
</protein>
<dbReference type="Pfam" id="PF05075">
    <property type="entry name" value="DUF684"/>
    <property type="match status" value="1"/>
</dbReference>
<sequence>MTNEEEIKRSEIFKKSSDVAKNLMVNADTFFPQFNDEKARQAWKDRLSVVTEAGNVVRGFENGSEKPIAKNVLELAEEVEKLYQKTCINVANMKLPAEKNFCKKVLSSTYLLTRYMKDFIAHPGQKSQEKFQNVYRTHGPLKLVYLLASILEIEATNPLKIAMASENGKTKATFQMWEGTIKFSLSLLMFIEAFAGGQGLDLMIGKTGKAVKDLATWKEDYKKNEGYWTEMQTYLPKWLNENSKLSNKEKADHIKAKMDSYLTNDAFYISVFDHYYYNKNQYWDDIRVGNDQFISCYGPGGGNNFVYRSKLANKAGLATMEEFRRKVQSYKSYVYKDKIIDVLSKNPIPNVGFYIVYGGLNEEIRDSNFTLRSDGPGWWTYSFDFGGPHERKLFIGYL</sequence>
<organism evidence="2">
    <name type="scientific">Caenorhabditis brenneri</name>
    <name type="common">Nematode worm</name>
    <dbReference type="NCBI Taxonomy" id="135651"/>
    <lineage>
        <taxon>Eukaryota</taxon>
        <taxon>Metazoa</taxon>
        <taxon>Ecdysozoa</taxon>
        <taxon>Nematoda</taxon>
        <taxon>Chromadorea</taxon>
        <taxon>Rhabditida</taxon>
        <taxon>Rhabditina</taxon>
        <taxon>Rhabditomorpha</taxon>
        <taxon>Rhabditoidea</taxon>
        <taxon>Rhabditidae</taxon>
        <taxon>Peloderinae</taxon>
        <taxon>Caenorhabditis</taxon>
    </lineage>
</organism>
<dbReference type="InterPro" id="IPR007767">
    <property type="entry name" value="DUF684"/>
</dbReference>
<evidence type="ECO:0000313" key="1">
    <source>
        <dbReference type="EMBL" id="EGT39483.1"/>
    </source>
</evidence>
<dbReference type="PANTHER" id="PTHR31464:SF3">
    <property type="entry name" value="AAA DOMAIN-CONTAINING PROTEIN-RELATED"/>
    <property type="match status" value="1"/>
</dbReference>
<proteinExistence type="predicted"/>
<dbReference type="Proteomes" id="UP000008068">
    <property type="component" value="Unassembled WGS sequence"/>
</dbReference>
<dbReference type="eggNOG" id="ENOG502THNJ">
    <property type="taxonomic scope" value="Eukaryota"/>
</dbReference>
<reference evidence="2" key="1">
    <citation type="submission" date="2011-07" db="EMBL/GenBank/DDBJ databases">
        <authorList>
            <consortium name="Caenorhabditis brenneri Sequencing and Analysis Consortium"/>
            <person name="Wilson R.K."/>
        </authorList>
    </citation>
    <scope>NUCLEOTIDE SEQUENCE [LARGE SCALE GENOMIC DNA]</scope>
    <source>
        <strain evidence="2">PB2801</strain>
    </source>
</reference>